<dbReference type="PANTHER" id="PTHR43313">
    <property type="entry name" value="SHORT-CHAIN DEHYDROGENASE/REDUCTASE FAMILY 9C"/>
    <property type="match status" value="1"/>
</dbReference>
<evidence type="ECO:0000313" key="2">
    <source>
        <dbReference type="EMBL" id="KWX24144.1"/>
    </source>
</evidence>
<dbReference type="RefSeq" id="WP_067848769.1">
    <property type="nucleotide sequence ID" value="NZ_LGTW01000006.1"/>
</dbReference>
<dbReference type="PRINTS" id="PR00080">
    <property type="entry name" value="SDRFAMILY"/>
</dbReference>
<dbReference type="Gene3D" id="3.40.50.720">
    <property type="entry name" value="NAD(P)-binding Rossmann-like Domain"/>
    <property type="match status" value="1"/>
</dbReference>
<dbReference type="Pfam" id="PF00106">
    <property type="entry name" value="adh_short"/>
    <property type="match status" value="1"/>
</dbReference>
<evidence type="ECO:0000256" key="1">
    <source>
        <dbReference type="RuleBase" id="RU000363"/>
    </source>
</evidence>
<dbReference type="GO" id="GO:0008202">
    <property type="term" value="P:steroid metabolic process"/>
    <property type="evidence" value="ECO:0007669"/>
    <property type="project" value="TreeGrafter"/>
</dbReference>
<accession>A0A132PPE2</accession>
<protein>
    <submittedName>
        <fullName evidence="2">Retinol dehydrogenase</fullName>
    </submittedName>
</protein>
<dbReference type="Proteomes" id="UP000070612">
    <property type="component" value="Unassembled WGS sequence"/>
</dbReference>
<name>A0A132PPE2_9MYCO</name>
<evidence type="ECO:0000313" key="3">
    <source>
        <dbReference type="Proteomes" id="UP000070612"/>
    </source>
</evidence>
<keyword evidence="3" id="KW-1185">Reference proteome</keyword>
<sequence>MPTVLVTGAARGIGRAIVEHLAASGWTVVAGVRTEADAAAVASVNPDRISTVILDVTDAGHITALPDALPQRLDAVVNNAGIVVAGAVEALTAEDWRKQLDVNVIGQFAVTRAVLPRLRESRGRVVFISSVNGQLSLPMLGAYSASKFALEAGADALRVELRPWGVPVVVVEPAQTDTDMWRTADDMVIQTEAAMSTEHRVLYAQHVAGMKKFIPMARKMAVPTSKVVAVVEEALTARRPRARYIVGLGNKLQVAFVTNIPAALRDRMLAQIAGVPRRR</sequence>
<dbReference type="PANTHER" id="PTHR43313:SF1">
    <property type="entry name" value="3BETA-HYDROXYSTEROID DEHYDROGENASE DHS-16"/>
    <property type="match status" value="1"/>
</dbReference>
<dbReference type="AlphaFoldDB" id="A0A132PPE2"/>
<proteinExistence type="inferred from homology"/>
<gene>
    <name evidence="2" type="ORF">AFM11_12390</name>
</gene>
<dbReference type="InterPro" id="IPR002347">
    <property type="entry name" value="SDR_fam"/>
</dbReference>
<dbReference type="EMBL" id="LGTW01000006">
    <property type="protein sequence ID" value="KWX24144.1"/>
    <property type="molecule type" value="Genomic_DNA"/>
</dbReference>
<dbReference type="PATRIC" id="fig|59750.3.peg.6557"/>
<comment type="similarity">
    <text evidence="1">Belongs to the short-chain dehydrogenases/reductases (SDR) family.</text>
</comment>
<organism evidence="2 3">
    <name type="scientific">Mycolicibacterium wolinskyi</name>
    <dbReference type="NCBI Taxonomy" id="59750"/>
    <lineage>
        <taxon>Bacteria</taxon>
        <taxon>Bacillati</taxon>
        <taxon>Actinomycetota</taxon>
        <taxon>Actinomycetes</taxon>
        <taxon>Mycobacteriales</taxon>
        <taxon>Mycobacteriaceae</taxon>
        <taxon>Mycolicibacterium</taxon>
    </lineage>
</organism>
<reference evidence="2 3" key="1">
    <citation type="submission" date="2015-07" db="EMBL/GenBank/DDBJ databases">
        <title>A draft genome sequence of Mycobacterium wolinskyi.</title>
        <authorList>
            <person name="de Man T.J."/>
            <person name="Perry K.A."/>
            <person name="Coulliette A.D."/>
            <person name="Jensen B."/>
            <person name="Toney N.C."/>
            <person name="Limbago B.M."/>
            <person name="Noble-Wang J."/>
        </authorList>
    </citation>
    <scope>NUCLEOTIDE SEQUENCE [LARGE SCALE GENOMIC DNA]</scope>
    <source>
        <strain evidence="2 3">CDC_01</strain>
    </source>
</reference>
<dbReference type="GO" id="GO:0016491">
    <property type="term" value="F:oxidoreductase activity"/>
    <property type="evidence" value="ECO:0007669"/>
    <property type="project" value="TreeGrafter"/>
</dbReference>
<dbReference type="STRING" id="59750.AWC31_09590"/>
<dbReference type="SUPFAM" id="SSF51735">
    <property type="entry name" value="NAD(P)-binding Rossmann-fold domains"/>
    <property type="match status" value="1"/>
</dbReference>
<comment type="caution">
    <text evidence="2">The sequence shown here is derived from an EMBL/GenBank/DDBJ whole genome shotgun (WGS) entry which is preliminary data.</text>
</comment>
<dbReference type="InterPro" id="IPR036291">
    <property type="entry name" value="NAD(P)-bd_dom_sf"/>
</dbReference>
<dbReference type="PRINTS" id="PR00081">
    <property type="entry name" value="GDHRDH"/>
</dbReference>